<dbReference type="AlphaFoldDB" id="K0B335"/>
<dbReference type="InterPro" id="IPR029063">
    <property type="entry name" value="SAM-dependent_MTases_sf"/>
</dbReference>
<accession>K0B335</accession>
<keyword evidence="1 4" id="KW-0489">Methyltransferase</keyword>
<evidence type="ECO:0000313" key="4">
    <source>
        <dbReference type="EMBL" id="AFS79046.1"/>
    </source>
</evidence>
<dbReference type="GO" id="GO:0008168">
    <property type="term" value="F:methyltransferase activity"/>
    <property type="evidence" value="ECO:0007669"/>
    <property type="project" value="UniProtKB-KW"/>
</dbReference>
<evidence type="ECO:0000259" key="3">
    <source>
        <dbReference type="Pfam" id="PF13649"/>
    </source>
</evidence>
<dbReference type="Gene3D" id="3.40.50.150">
    <property type="entry name" value="Vaccinia Virus protein VP39"/>
    <property type="match status" value="1"/>
</dbReference>
<dbReference type="PANTHER" id="PTHR43861">
    <property type="entry name" value="TRANS-ACONITATE 2-METHYLTRANSFERASE-RELATED"/>
    <property type="match status" value="1"/>
</dbReference>
<dbReference type="EMBL" id="CP003326">
    <property type="protein sequence ID" value="AFS79046.1"/>
    <property type="molecule type" value="Genomic_DNA"/>
</dbReference>
<dbReference type="Pfam" id="PF13649">
    <property type="entry name" value="Methyltransf_25"/>
    <property type="match status" value="1"/>
</dbReference>
<gene>
    <name evidence="4" type="ordered locus">Curi_c20420</name>
</gene>
<protein>
    <submittedName>
        <fullName evidence="4">Methyltransferase, type 12</fullName>
    </submittedName>
</protein>
<dbReference type="RefSeq" id="WP_014968182.1">
    <property type="nucleotide sequence ID" value="NC_018664.1"/>
</dbReference>
<keyword evidence="2" id="KW-0808">Transferase</keyword>
<dbReference type="PATRIC" id="fig|1128398.3.peg.2105"/>
<dbReference type="HOGENOM" id="CLU_111961_0_0_9"/>
<dbReference type="SUPFAM" id="SSF53335">
    <property type="entry name" value="S-adenosyl-L-methionine-dependent methyltransferases"/>
    <property type="match status" value="1"/>
</dbReference>
<dbReference type="eggNOG" id="COG2226">
    <property type="taxonomic scope" value="Bacteria"/>
</dbReference>
<organism evidence="4 5">
    <name type="scientific">Gottschalkia acidurici (strain ATCC 7906 / DSM 604 / BCRC 14475 / CIP 104303 / KCTC 5404 / NCIMB 10678 / 9a)</name>
    <name type="common">Clostridium acidurici</name>
    <dbReference type="NCBI Taxonomy" id="1128398"/>
    <lineage>
        <taxon>Bacteria</taxon>
        <taxon>Bacillati</taxon>
        <taxon>Bacillota</taxon>
        <taxon>Tissierellia</taxon>
        <taxon>Tissierellales</taxon>
        <taxon>Gottschalkiaceae</taxon>
        <taxon>Gottschalkia</taxon>
    </lineage>
</organism>
<keyword evidence="5" id="KW-1185">Reference proteome</keyword>
<name>K0B335_GOTA9</name>
<evidence type="ECO:0000256" key="1">
    <source>
        <dbReference type="ARBA" id="ARBA00022603"/>
    </source>
</evidence>
<dbReference type="OrthoDB" id="122388at2"/>
<sequence length="210" mass="24489">MLDNIGFDLWANEYDKSVNLSEENNEYPFAGYRDVLNYVYNKIMSERESDLNILDIGFGTGILTEQLYNKGHKITGIDFSNKMIEIARGKMPQSTLVKWNFSKGLPEEIKDYKFDYIISTYAIHHLTDIEKEDFIKSLACNLTTNGRIILGDVSFETRLDLGECKNKYNKYWDNEEIYFVGEEMIEKLKNEYMCEYIKKSHCAGILVISK</sequence>
<dbReference type="Proteomes" id="UP000006094">
    <property type="component" value="Chromosome"/>
</dbReference>
<feature type="domain" description="Methyltransferase" evidence="3">
    <location>
        <begin position="53"/>
        <end position="146"/>
    </location>
</feature>
<dbReference type="KEGG" id="cad:Curi_c20420"/>
<dbReference type="PANTHER" id="PTHR43861:SF1">
    <property type="entry name" value="TRANS-ACONITATE 2-METHYLTRANSFERASE"/>
    <property type="match status" value="1"/>
</dbReference>
<proteinExistence type="predicted"/>
<reference evidence="4 5" key="1">
    <citation type="journal article" date="2012" name="PLoS ONE">
        <title>The purine-utilizing bacterium Clostridium acidurici 9a: a genome-guided metabolic reconsideration.</title>
        <authorList>
            <person name="Hartwich K."/>
            <person name="Poehlein A."/>
            <person name="Daniel R."/>
        </authorList>
    </citation>
    <scope>NUCLEOTIDE SEQUENCE [LARGE SCALE GENOMIC DNA]</scope>
    <source>
        <strain evidence="5">ATCC 7906 / DSM 604 / BCRC 14475 / CIP 104303 / KCTC 5404 / NCIMB 10678 / 9a</strain>
    </source>
</reference>
<evidence type="ECO:0000313" key="5">
    <source>
        <dbReference type="Proteomes" id="UP000006094"/>
    </source>
</evidence>
<evidence type="ECO:0000256" key="2">
    <source>
        <dbReference type="ARBA" id="ARBA00022679"/>
    </source>
</evidence>
<dbReference type="CDD" id="cd02440">
    <property type="entry name" value="AdoMet_MTases"/>
    <property type="match status" value="1"/>
</dbReference>
<dbReference type="InterPro" id="IPR041698">
    <property type="entry name" value="Methyltransf_25"/>
</dbReference>
<dbReference type="GO" id="GO:0032259">
    <property type="term" value="P:methylation"/>
    <property type="evidence" value="ECO:0007669"/>
    <property type="project" value="UniProtKB-KW"/>
</dbReference>
<dbReference type="STRING" id="1128398.Curi_c20420"/>